<protein>
    <submittedName>
        <fullName evidence="5">Uncharacterized protein</fullName>
    </submittedName>
</protein>
<feature type="compositionally biased region" description="Basic and acidic residues" evidence="1">
    <location>
        <begin position="392"/>
        <end position="412"/>
    </location>
</feature>
<organism evidence="5 6">
    <name type="scientific">Bythopirellula goksoeyrii</name>
    <dbReference type="NCBI Taxonomy" id="1400387"/>
    <lineage>
        <taxon>Bacteria</taxon>
        <taxon>Pseudomonadati</taxon>
        <taxon>Planctomycetota</taxon>
        <taxon>Planctomycetia</taxon>
        <taxon>Pirellulales</taxon>
        <taxon>Lacipirellulaceae</taxon>
        <taxon>Bythopirellula</taxon>
    </lineage>
</organism>
<gene>
    <name evidence="5" type="ORF">Pr1d_24250</name>
</gene>
<keyword evidence="6" id="KW-1185">Reference proteome</keyword>
<accession>A0A5B9Q7W8</accession>
<dbReference type="Proteomes" id="UP000323917">
    <property type="component" value="Chromosome"/>
</dbReference>
<dbReference type="RefSeq" id="WP_148073683.1">
    <property type="nucleotide sequence ID" value="NZ_CP042913.1"/>
</dbReference>
<keyword evidence="2" id="KW-0812">Transmembrane</keyword>
<dbReference type="AlphaFoldDB" id="A0A5B9Q7W8"/>
<dbReference type="InterPro" id="IPR045401">
    <property type="entry name" value="GAP1-M"/>
</dbReference>
<sequence>MIEELIYTSSPQGLKPGSKGFCTVASTAGMAANLVGLLESLSGYRHLAEPGSADSARNPVVYSHLKVRLGGRSLQILSRVADAGLDYSGRTNKLAHHVVLSSVKLPDLGPTAIQGYSGFHEISWSGEPHLIERPRDLPTTELNPAVCDYWQEVTGDAGWGGVLAERLLRSRDNEQWIIYPLGVEPLRLLEESLALLPPAIRWQTTYTTFYTKIPPGIDCRVRFAVDGTPEAEQLRKRYELKVLDLCQKLGSPSEGAFTTAARTGDVPEASHPDLPSVLISDSDEVELVDEDAYEVNLADVVTSAPPPLPRRFEPKTQSRFHSQGESAERKSAWLLAGALAVLLFLVASSFALYYGFKKDWFTKVASQVAEHSSISPPKSEESSDPVATGAASEEKGVDEKKTPAVKEQRLPKSGEIADEARPTNIIQESKLELDTSGSPDIPNTITESHLGASLSKNEPNQATHTIPVAASDANVTPENATGNISKDVNPFKNHIETIDLLELDENKRLTRFEWRIPLNSELQERDLKAKCYYPEILKSEDNEGKIPGSTLQFDDQNPLKLCPSEERGSHMKPRLPAILELNPEGTFLSLKLSKQGQKEKFRRYLSHCVIDLSASSDGSSETHHCLLSLRKRRKVAPTIKLIDDSKPWEQQLNTRELLCAKWTISDTDPSSRYYLSFVDSNSESKNFASDETSPLLVTFGSWRNLWFQISLELRPNYTNQNSVNGDFNTTLTWVATETKQEPKKISFKIISDWIIAANAFKKFCKNEDLLEDSSGWQSAVDILRKGTTAEKEALLKGDEKDRRAVQERFNKLDIEHNSKEFPDNFDPEMCLKDLKKVECDCELGTALKTYDPTTYEEYGAGEIIFESTVNTRPFRSSKK</sequence>
<feature type="transmembrane region" description="Helical" evidence="2">
    <location>
        <begin position="332"/>
        <end position="356"/>
    </location>
</feature>
<dbReference type="InterPro" id="IPR045402">
    <property type="entry name" value="GAP1-N2"/>
</dbReference>
<dbReference type="KEGG" id="bgok:Pr1d_24250"/>
<feature type="region of interest" description="Disordered" evidence="1">
    <location>
        <begin position="371"/>
        <end position="447"/>
    </location>
</feature>
<keyword evidence="2" id="KW-1133">Transmembrane helix</keyword>
<dbReference type="Pfam" id="PF20013">
    <property type="entry name" value="GAP1-N2"/>
    <property type="match status" value="1"/>
</dbReference>
<evidence type="ECO:0000259" key="4">
    <source>
        <dbReference type="Pfam" id="PF20014"/>
    </source>
</evidence>
<evidence type="ECO:0000313" key="6">
    <source>
        <dbReference type="Proteomes" id="UP000323917"/>
    </source>
</evidence>
<name>A0A5B9Q7W8_9BACT</name>
<dbReference type="OrthoDB" id="224753at2"/>
<feature type="domain" description="GTPase-associated protein 1 middle" evidence="4">
    <location>
        <begin position="150"/>
        <end position="246"/>
    </location>
</feature>
<feature type="region of interest" description="Disordered" evidence="1">
    <location>
        <begin position="305"/>
        <end position="324"/>
    </location>
</feature>
<evidence type="ECO:0000256" key="2">
    <source>
        <dbReference type="SAM" id="Phobius"/>
    </source>
</evidence>
<reference evidence="5 6" key="1">
    <citation type="submission" date="2019-08" db="EMBL/GenBank/DDBJ databases">
        <title>Deep-cultivation of Planctomycetes and their phenomic and genomic characterization uncovers novel biology.</title>
        <authorList>
            <person name="Wiegand S."/>
            <person name="Jogler M."/>
            <person name="Boedeker C."/>
            <person name="Pinto D."/>
            <person name="Vollmers J."/>
            <person name="Rivas-Marin E."/>
            <person name="Kohn T."/>
            <person name="Peeters S.H."/>
            <person name="Heuer A."/>
            <person name="Rast P."/>
            <person name="Oberbeckmann S."/>
            <person name="Bunk B."/>
            <person name="Jeske O."/>
            <person name="Meyerdierks A."/>
            <person name="Storesund J.E."/>
            <person name="Kallscheuer N."/>
            <person name="Luecker S."/>
            <person name="Lage O.M."/>
            <person name="Pohl T."/>
            <person name="Merkel B.J."/>
            <person name="Hornburger P."/>
            <person name="Mueller R.-W."/>
            <person name="Bruemmer F."/>
            <person name="Labrenz M."/>
            <person name="Spormann A.M."/>
            <person name="Op den Camp H."/>
            <person name="Overmann J."/>
            <person name="Amann R."/>
            <person name="Jetten M.S.M."/>
            <person name="Mascher T."/>
            <person name="Medema M.H."/>
            <person name="Devos D.P."/>
            <person name="Kaster A.-K."/>
            <person name="Ovreas L."/>
            <person name="Rohde M."/>
            <person name="Galperin M.Y."/>
            <person name="Jogler C."/>
        </authorList>
    </citation>
    <scope>NUCLEOTIDE SEQUENCE [LARGE SCALE GENOMIC DNA]</scope>
    <source>
        <strain evidence="5 6">Pr1d</strain>
    </source>
</reference>
<dbReference type="EMBL" id="CP042913">
    <property type="protein sequence ID" value="QEG35134.1"/>
    <property type="molecule type" value="Genomic_DNA"/>
</dbReference>
<feature type="compositionally biased region" description="Polar residues" evidence="1">
    <location>
        <begin position="435"/>
        <end position="447"/>
    </location>
</feature>
<evidence type="ECO:0000313" key="5">
    <source>
        <dbReference type="EMBL" id="QEG35134.1"/>
    </source>
</evidence>
<keyword evidence="2" id="KW-0472">Membrane</keyword>
<dbReference type="Pfam" id="PF20014">
    <property type="entry name" value="GAP1-M"/>
    <property type="match status" value="1"/>
</dbReference>
<proteinExistence type="predicted"/>
<evidence type="ECO:0000256" key="1">
    <source>
        <dbReference type="SAM" id="MobiDB-lite"/>
    </source>
</evidence>
<evidence type="ECO:0000259" key="3">
    <source>
        <dbReference type="Pfam" id="PF20013"/>
    </source>
</evidence>
<feature type="domain" description="GTPase-associated protein 1 N-terminal" evidence="3">
    <location>
        <begin position="1"/>
        <end position="114"/>
    </location>
</feature>